<evidence type="ECO:0000313" key="2">
    <source>
        <dbReference type="Proteomes" id="UP001055307"/>
    </source>
</evidence>
<reference evidence="1" key="1">
    <citation type="journal article" date="2016" name="Front. Microbiol.">
        <title>Genome Sequence of the Piezophilic, Mesophilic Sulfate-Reducing Bacterium Desulfovibrio indicus J2T.</title>
        <authorList>
            <person name="Cao J."/>
            <person name="Maignien L."/>
            <person name="Shao Z."/>
            <person name="Alain K."/>
            <person name="Jebbar M."/>
        </authorList>
    </citation>
    <scope>NUCLEOTIDE SEQUENCE</scope>
    <source>
        <strain evidence="1">DSM 21893</strain>
    </source>
</reference>
<gene>
    <name evidence="1" type="ORF">OICFNHDK_3764</name>
</gene>
<protein>
    <submittedName>
        <fullName evidence="1">Uncharacterized protein</fullName>
    </submittedName>
</protein>
<keyword evidence="2" id="KW-1185">Reference proteome</keyword>
<proteinExistence type="predicted"/>
<reference evidence="1" key="2">
    <citation type="submission" date="2021-08" db="EMBL/GenBank/DDBJ databases">
        <authorList>
            <person name="Tani A."/>
            <person name="Ola A."/>
            <person name="Ogura Y."/>
            <person name="Katsura K."/>
            <person name="Hayashi T."/>
        </authorList>
    </citation>
    <scope>NUCLEOTIDE SEQUENCE</scope>
    <source>
        <strain evidence="1">DSM 21893</strain>
    </source>
</reference>
<comment type="caution">
    <text evidence="1">The sequence shown here is derived from an EMBL/GenBank/DDBJ whole genome shotgun (WGS) entry which is preliminary data.</text>
</comment>
<dbReference type="Proteomes" id="UP001055307">
    <property type="component" value="Unassembled WGS sequence"/>
</dbReference>
<evidence type="ECO:0000313" key="1">
    <source>
        <dbReference type="EMBL" id="GJD41281.1"/>
    </source>
</evidence>
<dbReference type="RefSeq" id="WP_192215691.1">
    <property type="nucleotide sequence ID" value="NZ_BPQF01000019.1"/>
</dbReference>
<dbReference type="AlphaFoldDB" id="A0AAV4ZBH1"/>
<sequence>MTDDILTIDDDAAWRTDAKEHGWVLPPKAAWPLRLPVVRWLRATYHTIRVHHFTGVWASAGVGLGPPNQRDLWVIYAISRGWC</sequence>
<name>A0AAV4ZBH1_9HYPH</name>
<dbReference type="EMBL" id="BPQF01000019">
    <property type="protein sequence ID" value="GJD41281.1"/>
    <property type="molecule type" value="Genomic_DNA"/>
</dbReference>
<accession>A0AAV4ZBH1</accession>
<organism evidence="1 2">
    <name type="scientific">Methylobacterium bullatum</name>
    <dbReference type="NCBI Taxonomy" id="570505"/>
    <lineage>
        <taxon>Bacteria</taxon>
        <taxon>Pseudomonadati</taxon>
        <taxon>Pseudomonadota</taxon>
        <taxon>Alphaproteobacteria</taxon>
        <taxon>Hyphomicrobiales</taxon>
        <taxon>Methylobacteriaceae</taxon>
        <taxon>Methylobacterium</taxon>
    </lineage>
</organism>